<dbReference type="RefSeq" id="WP_037034947.1">
    <property type="nucleotide sequence ID" value="NZ_VLJS01000053.1"/>
</dbReference>
<dbReference type="InterPro" id="IPR021457">
    <property type="entry name" value="DUF3108"/>
</dbReference>
<proteinExistence type="predicted"/>
<dbReference type="EMBL" id="VLJS01000053">
    <property type="protein sequence ID" value="TWH10458.1"/>
    <property type="molecule type" value="Genomic_DNA"/>
</dbReference>
<dbReference type="Proteomes" id="UP000321583">
    <property type="component" value="Unassembled WGS sequence"/>
</dbReference>
<comment type="caution">
    <text evidence="2">The sequence shown here is derived from an EMBL/GenBank/DDBJ whole genome shotgun (WGS) entry which is preliminary data.</text>
</comment>
<evidence type="ECO:0000313" key="2">
    <source>
        <dbReference type="EMBL" id="TWH10458.1"/>
    </source>
</evidence>
<sequence>MNRTRPLIRLPLLLGLLAAAVPALAMEPFTADYTASYMGMRADGTMTLVRESGDRWKYSLRIRNQVADLSQVTVFDEHQGTLRPLSSSDSSVALIKRKSVQANYDWKAGQATWSGDVKPERRGPVKLQPGDMDALLINLAVARDLAAGKPLSYRLVDEGRAKPLRYEVAGKEQITVAGKPRQATKVVRRDDKRETIAWIVAEMPVPARILQRENGQDTIDLTLKALR</sequence>
<protein>
    <submittedName>
        <fullName evidence="2">Uncharacterized protein DUF3108</fullName>
    </submittedName>
</protein>
<dbReference type="OrthoDB" id="6007799at2"/>
<evidence type="ECO:0000256" key="1">
    <source>
        <dbReference type="SAM" id="SignalP"/>
    </source>
</evidence>
<keyword evidence="3" id="KW-1185">Reference proteome</keyword>
<keyword evidence="1" id="KW-0732">Signal</keyword>
<dbReference type="Pfam" id="PF11306">
    <property type="entry name" value="DUF3108"/>
    <property type="match status" value="1"/>
</dbReference>
<gene>
    <name evidence="2" type="ORF">L613_002500000130</name>
</gene>
<name>A0A562DLA4_9GAMM</name>
<organism evidence="2 3">
    <name type="scientific">Pseudoxanthomonas taiwanensis J19</name>
    <dbReference type="NCBI Taxonomy" id="935569"/>
    <lineage>
        <taxon>Bacteria</taxon>
        <taxon>Pseudomonadati</taxon>
        <taxon>Pseudomonadota</taxon>
        <taxon>Gammaproteobacteria</taxon>
        <taxon>Lysobacterales</taxon>
        <taxon>Lysobacteraceae</taxon>
        <taxon>Pseudoxanthomonas</taxon>
    </lineage>
</organism>
<reference evidence="2 3" key="1">
    <citation type="submission" date="2019-07" db="EMBL/GenBank/DDBJ databases">
        <title>Genome sequencing of lignin-degrading bacterial isolates.</title>
        <authorList>
            <person name="Gladden J."/>
        </authorList>
    </citation>
    <scope>NUCLEOTIDE SEQUENCE [LARGE SCALE GENOMIC DNA]</scope>
    <source>
        <strain evidence="2 3">J19</strain>
    </source>
</reference>
<evidence type="ECO:0000313" key="3">
    <source>
        <dbReference type="Proteomes" id="UP000321583"/>
    </source>
</evidence>
<accession>A0A562DLA4</accession>
<feature type="chain" id="PRO_5021798102" evidence="1">
    <location>
        <begin position="26"/>
        <end position="227"/>
    </location>
</feature>
<feature type="signal peptide" evidence="1">
    <location>
        <begin position="1"/>
        <end position="25"/>
    </location>
</feature>
<dbReference type="AlphaFoldDB" id="A0A562DLA4"/>